<sequence length="104" mass="12554">MIYDVQITDKAKRDLNEIVRYIKEILVNPNAASSLLDDFFRQKSFLTENPYMFPRCSILRLHKKGYHRFIFKNNYLALYLIDEKKKVVTIMHIFYAKRDYGKLL</sequence>
<dbReference type="AlphaFoldDB" id="A0A7S6WMF5"/>
<reference evidence="2 3" key="1">
    <citation type="submission" date="2020-09" db="EMBL/GenBank/DDBJ databases">
        <title>Characterization of Treponema spp. from bovine digital dermatitis in Korea.</title>
        <authorList>
            <person name="Espiritu H.M."/>
            <person name="Cho Y.I."/>
            <person name="Mamuad L."/>
        </authorList>
    </citation>
    <scope>NUCLEOTIDE SEQUENCE [LARGE SCALE GENOMIC DNA]</scope>
    <source>
        <strain evidence="2 3">KS1</strain>
    </source>
</reference>
<dbReference type="Proteomes" id="UP000593915">
    <property type="component" value="Chromosome"/>
</dbReference>
<dbReference type="EMBL" id="CP061839">
    <property type="protein sequence ID" value="QOW59860.1"/>
    <property type="molecule type" value="Genomic_DNA"/>
</dbReference>
<keyword evidence="1" id="KW-1277">Toxin-antitoxin system</keyword>
<evidence type="ECO:0000256" key="1">
    <source>
        <dbReference type="ARBA" id="ARBA00022649"/>
    </source>
</evidence>
<dbReference type="InterPro" id="IPR035093">
    <property type="entry name" value="RelE/ParE_toxin_dom_sf"/>
</dbReference>
<proteinExistence type="predicted"/>
<name>A0A7S6WMF5_9SPIR</name>
<gene>
    <name evidence="2" type="ORF">IFE08_08250</name>
</gene>
<dbReference type="SUPFAM" id="SSF143011">
    <property type="entry name" value="RelE-like"/>
    <property type="match status" value="1"/>
</dbReference>
<dbReference type="RefSeq" id="WP_024467509.1">
    <property type="nucleotide sequence ID" value="NZ_CP061839.1"/>
</dbReference>
<dbReference type="Gene3D" id="3.30.2310.20">
    <property type="entry name" value="RelE-like"/>
    <property type="match status" value="1"/>
</dbReference>
<dbReference type="Pfam" id="PF05016">
    <property type="entry name" value="ParE_toxin"/>
    <property type="match status" value="1"/>
</dbReference>
<accession>A0A7S6WMF5</accession>
<protein>
    <submittedName>
        <fullName evidence="2">Type II toxin-antitoxin system RelE/ParE family toxin</fullName>
    </submittedName>
</protein>
<organism evidence="2 3">
    <name type="scientific">Treponema pedis</name>
    <dbReference type="NCBI Taxonomy" id="409322"/>
    <lineage>
        <taxon>Bacteria</taxon>
        <taxon>Pseudomonadati</taxon>
        <taxon>Spirochaetota</taxon>
        <taxon>Spirochaetia</taxon>
        <taxon>Spirochaetales</taxon>
        <taxon>Treponemataceae</taxon>
        <taxon>Treponema</taxon>
    </lineage>
</organism>
<dbReference type="InterPro" id="IPR007712">
    <property type="entry name" value="RelE/ParE_toxin"/>
</dbReference>
<evidence type="ECO:0000313" key="2">
    <source>
        <dbReference type="EMBL" id="QOW59860.1"/>
    </source>
</evidence>
<evidence type="ECO:0000313" key="3">
    <source>
        <dbReference type="Proteomes" id="UP000593915"/>
    </source>
</evidence>